<evidence type="ECO:0000256" key="10">
    <source>
        <dbReference type="PIRSR" id="PIRSR001084-2"/>
    </source>
</evidence>
<keyword evidence="16" id="KW-1185">Reference proteome</keyword>
<dbReference type="InterPro" id="IPR013738">
    <property type="entry name" value="Beta_galactosidase_Trimer"/>
</dbReference>
<keyword evidence="5 8" id="KW-0378">Hydrolase</keyword>
<dbReference type="InterPro" id="IPR013739">
    <property type="entry name" value="Beta_galactosidase_C"/>
</dbReference>
<evidence type="ECO:0000256" key="1">
    <source>
        <dbReference type="ARBA" id="ARBA00001412"/>
    </source>
</evidence>
<reference evidence="16" key="1">
    <citation type="submission" date="2016-10" db="EMBL/GenBank/DDBJ databases">
        <authorList>
            <person name="Varghese N."/>
            <person name="Submissions S."/>
        </authorList>
    </citation>
    <scope>NUCLEOTIDE SEQUENCE [LARGE SCALE GENOMIC DNA]</scope>
    <source>
        <strain evidence="16">CGMCC 1.11012</strain>
    </source>
</reference>
<feature type="binding site" evidence="11">
    <location>
        <position position="159"/>
    </location>
    <ligand>
        <name>Zn(2+)</name>
        <dbReference type="ChEBI" id="CHEBI:29105"/>
    </ligand>
</feature>
<dbReference type="CDD" id="cd03143">
    <property type="entry name" value="A4_beta-galactosidase_middle_domain"/>
    <property type="match status" value="1"/>
</dbReference>
<protein>
    <recommendedName>
        <fullName evidence="3 8">Beta-galactosidase</fullName>
        <shortName evidence="8">Beta-gal</shortName>
        <ecNumber evidence="3 8">3.2.1.23</ecNumber>
    </recommendedName>
</protein>
<evidence type="ECO:0000259" key="14">
    <source>
        <dbReference type="Pfam" id="PF08533"/>
    </source>
</evidence>
<sequence>MKHKLYYGAAWYPELWGEAERQADLQLMKETGINLVRMGEFIWSELEPEEDVIDVRPFAGHIRQLHDHGIDTIMCTPTATPPIWLTHGHPERLFVRADGAVMNHGSRQHICTNNPYFRQRAAIIAGHLARELGRLPGLVAWQLDNEFKAHVAECVCDTCKVLWHKWLEQRYGSIARLNEAWGTAVWSHTYQAFDQVPQPVATPFLHNSSLVTMYRLFQMEKIAEFAAEQAGILRGYSDVPITHNSSVAFHLDNEQLYRELDFASYDTYASQANRHAYLLNCDLWRNFKPGRDFWLLETSPAYAGSLTSYGQPHPDGYLIAEAVSAYALGAGAFCYWLWRQQRSGSEQTHSSILSAWGEPALGFDNVRAASRARLAIEPHMLATRPVQAEVAVTYSDRTKAFLATEPHRKLNYRSLLSDFYKRIVDMGIHRDLVPEGGSLSGYKLLFTPFVHYLSPEFVGKALAFAEAGGIWIAGPLSGGRTAEHTLHTDAALGELERYAGVHTKYVYPMEGTGSIGKAFGLSAPLSLWSAVFEPLPGGASVIGEITEGRTPGLAFATEQQYGRGAIVMLGSLPAGGDGDQLLRALIGHYAGRAGVTLRSDVTAGTVVCPRRGSSGELWTVVNMDGLGGRVTLPRSGQDALAGRAVPAGPLTLGPYEYRLIALEE</sequence>
<dbReference type="GO" id="GO:0009341">
    <property type="term" value="C:beta-galactosidase complex"/>
    <property type="evidence" value="ECO:0007669"/>
    <property type="project" value="InterPro"/>
</dbReference>
<dbReference type="InterPro" id="IPR029062">
    <property type="entry name" value="Class_I_gatase-like"/>
</dbReference>
<dbReference type="EC" id="3.2.1.23" evidence="3 8"/>
<evidence type="ECO:0000256" key="3">
    <source>
        <dbReference type="ARBA" id="ARBA00012756"/>
    </source>
</evidence>
<dbReference type="STRING" id="1174501.SAMN05216192_11457"/>
<feature type="binding site" evidence="11">
    <location>
        <position position="154"/>
    </location>
    <ligand>
        <name>Zn(2+)</name>
        <dbReference type="ChEBI" id="CHEBI:29105"/>
    </ligand>
</feature>
<evidence type="ECO:0000256" key="11">
    <source>
        <dbReference type="PIRSR" id="PIRSR001084-3"/>
    </source>
</evidence>
<keyword evidence="6 11" id="KW-0862">Zinc</keyword>
<feature type="binding site" evidence="10">
    <location>
        <position position="145"/>
    </location>
    <ligand>
        <name>substrate</name>
    </ligand>
</feature>
<dbReference type="EMBL" id="FNDX01000014">
    <property type="protein sequence ID" value="SDJ27372.1"/>
    <property type="molecule type" value="Genomic_DNA"/>
</dbReference>
<dbReference type="SUPFAM" id="SSF51445">
    <property type="entry name" value="(Trans)glycosidases"/>
    <property type="match status" value="1"/>
</dbReference>
<name>A0A1G8SDQ0_9BACL</name>
<evidence type="ECO:0000256" key="6">
    <source>
        <dbReference type="ARBA" id="ARBA00022833"/>
    </source>
</evidence>
<evidence type="ECO:0000256" key="2">
    <source>
        <dbReference type="ARBA" id="ARBA00005940"/>
    </source>
</evidence>
<evidence type="ECO:0000256" key="5">
    <source>
        <dbReference type="ARBA" id="ARBA00022801"/>
    </source>
</evidence>
<keyword evidence="7 8" id="KW-0326">Glycosidase</keyword>
<dbReference type="PIRSF" id="PIRSF001084">
    <property type="entry name" value="B-galactosidase"/>
    <property type="match status" value="1"/>
</dbReference>
<feature type="binding site" evidence="11">
    <location>
        <position position="111"/>
    </location>
    <ligand>
        <name>Zn(2+)</name>
        <dbReference type="ChEBI" id="CHEBI:29105"/>
    </ligand>
</feature>
<evidence type="ECO:0000313" key="16">
    <source>
        <dbReference type="Proteomes" id="UP000199050"/>
    </source>
</evidence>
<feature type="binding site" evidence="10">
    <location>
        <position position="107"/>
    </location>
    <ligand>
        <name>substrate</name>
    </ligand>
</feature>
<dbReference type="InterPro" id="IPR003476">
    <property type="entry name" value="Glyco_hydro_42"/>
</dbReference>
<dbReference type="AlphaFoldDB" id="A0A1G8SDQ0"/>
<dbReference type="InterPro" id="IPR017853">
    <property type="entry name" value="GH"/>
</dbReference>
<comment type="similarity">
    <text evidence="2 8">Belongs to the glycosyl hydrolase 42 family.</text>
</comment>
<evidence type="ECO:0000259" key="13">
    <source>
        <dbReference type="Pfam" id="PF08532"/>
    </source>
</evidence>
<evidence type="ECO:0000256" key="8">
    <source>
        <dbReference type="PIRNR" id="PIRNR001084"/>
    </source>
</evidence>
<dbReference type="Gene3D" id="3.20.20.80">
    <property type="entry name" value="Glycosidases"/>
    <property type="match status" value="1"/>
</dbReference>
<evidence type="ECO:0000259" key="12">
    <source>
        <dbReference type="Pfam" id="PF02449"/>
    </source>
</evidence>
<feature type="domain" description="Beta-galactosidase trimerisation" evidence="13">
    <location>
        <begin position="388"/>
        <end position="595"/>
    </location>
</feature>
<dbReference type="Proteomes" id="UP000199050">
    <property type="component" value="Unassembled WGS sequence"/>
</dbReference>
<dbReference type="RefSeq" id="WP_279615464.1">
    <property type="nucleotide sequence ID" value="NZ_CBCSKY010000016.1"/>
</dbReference>
<dbReference type="InterPro" id="IPR013529">
    <property type="entry name" value="Glyco_hydro_42_N"/>
</dbReference>
<evidence type="ECO:0000256" key="7">
    <source>
        <dbReference type="ARBA" id="ARBA00023295"/>
    </source>
</evidence>
<dbReference type="GO" id="GO:0004565">
    <property type="term" value="F:beta-galactosidase activity"/>
    <property type="evidence" value="ECO:0007669"/>
    <property type="project" value="UniProtKB-EC"/>
</dbReference>
<dbReference type="Pfam" id="PF08532">
    <property type="entry name" value="Glyco_hydro_42M"/>
    <property type="match status" value="1"/>
</dbReference>
<accession>A0A1G8SDQ0</accession>
<dbReference type="SUPFAM" id="SSF52317">
    <property type="entry name" value="Class I glutamine amidotransferase-like"/>
    <property type="match status" value="1"/>
</dbReference>
<dbReference type="GO" id="GO:0046872">
    <property type="term" value="F:metal ion binding"/>
    <property type="evidence" value="ECO:0007669"/>
    <property type="project" value="UniProtKB-KW"/>
</dbReference>
<organism evidence="15 16">
    <name type="scientific">Paenibacillus typhae</name>
    <dbReference type="NCBI Taxonomy" id="1174501"/>
    <lineage>
        <taxon>Bacteria</taxon>
        <taxon>Bacillati</taxon>
        <taxon>Bacillota</taxon>
        <taxon>Bacilli</taxon>
        <taxon>Bacillales</taxon>
        <taxon>Paenibacillaceae</taxon>
        <taxon>Paenibacillus</taxon>
    </lineage>
</organism>
<dbReference type="PANTHER" id="PTHR36447">
    <property type="entry name" value="BETA-GALACTOSIDASE GANA"/>
    <property type="match status" value="1"/>
</dbReference>
<dbReference type="Pfam" id="PF02449">
    <property type="entry name" value="Glyco_hydro_42"/>
    <property type="match status" value="1"/>
</dbReference>
<evidence type="ECO:0000256" key="9">
    <source>
        <dbReference type="PIRSR" id="PIRSR001084-1"/>
    </source>
</evidence>
<dbReference type="GO" id="GO:0006012">
    <property type="term" value="P:galactose metabolic process"/>
    <property type="evidence" value="ECO:0007669"/>
    <property type="project" value="InterPro"/>
</dbReference>
<dbReference type="Gene3D" id="3.40.50.880">
    <property type="match status" value="1"/>
</dbReference>
<evidence type="ECO:0000256" key="4">
    <source>
        <dbReference type="ARBA" id="ARBA00022723"/>
    </source>
</evidence>
<dbReference type="PANTHER" id="PTHR36447:SF2">
    <property type="entry name" value="BETA-GALACTOSIDASE YESZ"/>
    <property type="match status" value="1"/>
</dbReference>
<feature type="active site" description="Nucleophile" evidence="9">
    <location>
        <position position="297"/>
    </location>
</feature>
<dbReference type="Pfam" id="PF08533">
    <property type="entry name" value="Glyco_hydro_42C"/>
    <property type="match status" value="1"/>
</dbReference>
<proteinExistence type="inferred from homology"/>
<evidence type="ECO:0000313" key="15">
    <source>
        <dbReference type="EMBL" id="SDJ27372.1"/>
    </source>
</evidence>
<feature type="binding site" evidence="11">
    <location>
        <position position="156"/>
    </location>
    <ligand>
        <name>Zn(2+)</name>
        <dbReference type="ChEBI" id="CHEBI:29105"/>
    </ligand>
</feature>
<gene>
    <name evidence="15" type="ORF">SAMN05216192_11457</name>
</gene>
<feature type="domain" description="Glycoside hydrolase family 42 N-terminal" evidence="12">
    <location>
        <begin position="11"/>
        <end position="371"/>
    </location>
</feature>
<feature type="active site" description="Proton donor" evidence="9">
    <location>
        <position position="146"/>
    </location>
</feature>
<comment type="catalytic activity">
    <reaction evidence="1 8">
        <text>Hydrolysis of terminal non-reducing beta-D-galactose residues in beta-D-galactosides.</text>
        <dbReference type="EC" id="3.2.1.23"/>
    </reaction>
</comment>
<keyword evidence="4 11" id="KW-0479">Metal-binding</keyword>
<feature type="domain" description="Beta-galactosidase C-terminal" evidence="14">
    <location>
        <begin position="607"/>
        <end position="659"/>
    </location>
</feature>